<protein>
    <submittedName>
        <fullName evidence="1">Uncharacterized protein</fullName>
    </submittedName>
</protein>
<dbReference type="AlphaFoldDB" id="A0A1G2EX08"/>
<dbReference type="Proteomes" id="UP000177486">
    <property type="component" value="Unassembled WGS sequence"/>
</dbReference>
<gene>
    <name evidence="1" type="ORF">A2931_00940</name>
</gene>
<comment type="caution">
    <text evidence="1">The sequence shown here is derived from an EMBL/GenBank/DDBJ whole genome shotgun (WGS) entry which is preliminary data.</text>
</comment>
<sequence>MQKVSSFFDTRRISGIVAATVLSLLLVAGFTYGVTTISTNINTAGTLTVSGTSAFTGNITSAGNINATGTLQVTDAFTAYGAVTLGDAVTDNITITGNATSSNSLFVTGTANFKGLASTSQLVVGGQGTNGTISGMIIGTCDLTAQTFTASTTKTVYCSNATGVRAGDKVFVSATSSLAVGAVNELWLVALTGAASSTVSGRIDVDIMNIVGKTSPTIAGTLNFWAVR</sequence>
<dbReference type="EMBL" id="MHMQ01000031">
    <property type="protein sequence ID" value="OGZ29920.1"/>
    <property type="molecule type" value="Genomic_DNA"/>
</dbReference>
<proteinExistence type="predicted"/>
<organism evidence="1 2">
    <name type="scientific">Candidatus Niyogibacteria bacterium RIFCSPLOWO2_01_FULL_45_48</name>
    <dbReference type="NCBI Taxonomy" id="1801724"/>
    <lineage>
        <taxon>Bacteria</taxon>
        <taxon>Candidatus Niyogiibacteriota</taxon>
    </lineage>
</organism>
<evidence type="ECO:0000313" key="1">
    <source>
        <dbReference type="EMBL" id="OGZ29920.1"/>
    </source>
</evidence>
<evidence type="ECO:0000313" key="2">
    <source>
        <dbReference type="Proteomes" id="UP000177486"/>
    </source>
</evidence>
<accession>A0A1G2EX08</accession>
<name>A0A1G2EX08_9BACT</name>
<reference evidence="1 2" key="1">
    <citation type="journal article" date="2016" name="Nat. Commun.">
        <title>Thousands of microbial genomes shed light on interconnected biogeochemical processes in an aquifer system.</title>
        <authorList>
            <person name="Anantharaman K."/>
            <person name="Brown C.T."/>
            <person name="Hug L.A."/>
            <person name="Sharon I."/>
            <person name="Castelle C.J."/>
            <person name="Probst A.J."/>
            <person name="Thomas B.C."/>
            <person name="Singh A."/>
            <person name="Wilkins M.J."/>
            <person name="Karaoz U."/>
            <person name="Brodie E.L."/>
            <person name="Williams K.H."/>
            <person name="Hubbard S.S."/>
            <person name="Banfield J.F."/>
        </authorList>
    </citation>
    <scope>NUCLEOTIDE SEQUENCE [LARGE SCALE GENOMIC DNA]</scope>
</reference>